<comment type="caution">
    <text evidence="2">The sequence shown here is derived from an EMBL/GenBank/DDBJ whole genome shotgun (WGS) entry which is preliminary data.</text>
</comment>
<gene>
    <name evidence="2" type="ORF">CFP75_16660</name>
</gene>
<dbReference type="Proteomes" id="UP000215563">
    <property type="component" value="Unassembled WGS sequence"/>
</dbReference>
<dbReference type="OrthoDB" id="9763471at2"/>
<evidence type="ECO:0000256" key="1">
    <source>
        <dbReference type="SAM" id="MobiDB-lite"/>
    </source>
</evidence>
<organism evidence="2 3">
    <name type="scientific">Amycolatopsis alba DSM 44262</name>
    <dbReference type="NCBI Taxonomy" id="1125972"/>
    <lineage>
        <taxon>Bacteria</taxon>
        <taxon>Bacillati</taxon>
        <taxon>Actinomycetota</taxon>
        <taxon>Actinomycetes</taxon>
        <taxon>Pseudonocardiales</taxon>
        <taxon>Pseudonocardiaceae</taxon>
        <taxon>Amycolatopsis</taxon>
    </lineage>
</organism>
<evidence type="ECO:0000313" key="2">
    <source>
        <dbReference type="EMBL" id="OXM50374.1"/>
    </source>
</evidence>
<accession>A0A229RVI8</accession>
<feature type="region of interest" description="Disordered" evidence="1">
    <location>
        <begin position="59"/>
        <end position="81"/>
    </location>
</feature>
<keyword evidence="3" id="KW-1185">Reference proteome</keyword>
<proteinExistence type="predicted"/>
<dbReference type="EMBL" id="NMQU01000042">
    <property type="protein sequence ID" value="OXM50374.1"/>
    <property type="molecule type" value="Genomic_DNA"/>
</dbReference>
<protein>
    <submittedName>
        <fullName evidence="2">Uncharacterized protein</fullName>
    </submittedName>
</protein>
<name>A0A229RVI8_AMYAL</name>
<reference evidence="2 3" key="1">
    <citation type="submission" date="2017-07" db="EMBL/GenBank/DDBJ databases">
        <title>Amycolatopsis alba DSM 44262 Genome sequencing and assembly.</title>
        <authorList>
            <person name="Kaur N."/>
            <person name="Mayilraj S."/>
        </authorList>
    </citation>
    <scope>NUCLEOTIDE SEQUENCE [LARGE SCALE GENOMIC DNA]</scope>
    <source>
        <strain evidence="2 3">DSM 44262</strain>
    </source>
</reference>
<dbReference type="RefSeq" id="WP_020630424.1">
    <property type="nucleotide sequence ID" value="NZ_KB913032.1"/>
</dbReference>
<evidence type="ECO:0000313" key="3">
    <source>
        <dbReference type="Proteomes" id="UP000215563"/>
    </source>
</evidence>
<dbReference type="AlphaFoldDB" id="A0A229RVI8"/>
<sequence>MTGTPSFTRLEGRPRTVGFDRALRAELRDPLWMLTRQWQLGEFHGANAGSPVTVTYAVSPSRPTRFKPPRGLPQDLPPDRPLETLAERRPVPLAYGTPGSETVAFDLRLAIGRQWLKLLDSAGGLLGQVLGFKKFYIERYPIALPDPAKADDVAKLAHPEVWATMQAISGRRMDGYLFYRHLKAGRDADEGLGLGAILHRQTLRKLGKRLVAWYERLIDQPAPADATWDPGRLEHRFSVAASAPGGEKKLTAPEYPGGTLEWHAFSVDPKEPLGGTKPPEPTLTRTVFPAPVRYSGMPLPRWWAQEDGKTNFAAVRPDSTDLARLVFLEFALVFSNDWYQVPCDLPAGTLSKIQGLVVTDVFGEKQWITPAGDGRDEEWRRWAMFTLDTLGTEDVRADTDLFLPPSVPKVAEGPALEEVLLIRDENANLVWGIEQTVSTPVGEPRRGSEAAAEVTTFRQRLHGTPPDEDPPRAPISYFAMNSVPGHWIPFIAVHEPGDNREIRLQRAAMPSVVDGTPVRPRTSLLRVGLDERPAGEKPQYFVHEEEVPRAGTRVTVAYNRTRWHDGRAVVWLSARRGVGRGEGSSGLAFDLLVDTPVPPKP</sequence>